<evidence type="ECO:0000256" key="5">
    <source>
        <dbReference type="ARBA" id="ARBA00023242"/>
    </source>
</evidence>
<dbReference type="STRING" id="4072.A0A2G3AHX8"/>
<evidence type="ECO:0000313" key="8">
    <source>
        <dbReference type="EMBL" id="PHT93839.1"/>
    </source>
</evidence>
<evidence type="ECO:0000256" key="1">
    <source>
        <dbReference type="ARBA" id="ARBA00004123"/>
    </source>
</evidence>
<dbReference type="EMBL" id="AYRZ02000001">
    <property type="protein sequence ID" value="PHT93839.1"/>
    <property type="molecule type" value="Genomic_DNA"/>
</dbReference>
<dbReference type="InterPro" id="IPR001471">
    <property type="entry name" value="AP2/ERF_dom"/>
</dbReference>
<dbReference type="SMART" id="SM00380">
    <property type="entry name" value="AP2"/>
    <property type="match status" value="1"/>
</dbReference>
<gene>
    <name evidence="8" type="ORF">T459_01721</name>
</gene>
<dbReference type="GO" id="GO:0003700">
    <property type="term" value="F:DNA-binding transcription factor activity"/>
    <property type="evidence" value="ECO:0000318"/>
    <property type="project" value="GO_Central"/>
</dbReference>
<dbReference type="GO" id="GO:0005634">
    <property type="term" value="C:nucleus"/>
    <property type="evidence" value="ECO:0000318"/>
    <property type="project" value="GO_Central"/>
</dbReference>
<dbReference type="PANTHER" id="PTHR31194">
    <property type="entry name" value="SHN SHINE , DNA BINDING / TRANSCRIPTION FACTOR"/>
    <property type="match status" value="1"/>
</dbReference>
<comment type="subcellular location">
    <subcellularLocation>
        <location evidence="1">Nucleus</location>
    </subcellularLocation>
</comment>
<dbReference type="SUPFAM" id="SSF54171">
    <property type="entry name" value="DNA-binding domain"/>
    <property type="match status" value="1"/>
</dbReference>
<evidence type="ECO:0000256" key="3">
    <source>
        <dbReference type="ARBA" id="ARBA00023125"/>
    </source>
</evidence>
<dbReference type="PROSITE" id="PS51032">
    <property type="entry name" value="AP2_ERF"/>
    <property type="match status" value="1"/>
</dbReference>
<evidence type="ECO:0000256" key="4">
    <source>
        <dbReference type="ARBA" id="ARBA00023163"/>
    </source>
</evidence>
<dbReference type="PRINTS" id="PR00367">
    <property type="entry name" value="ETHRSPELEMNT"/>
</dbReference>
<evidence type="ECO:0000256" key="6">
    <source>
        <dbReference type="SAM" id="Coils"/>
    </source>
</evidence>
<keyword evidence="4" id="KW-0804">Transcription</keyword>
<evidence type="ECO:0000313" key="9">
    <source>
        <dbReference type="Proteomes" id="UP000222542"/>
    </source>
</evidence>
<reference evidence="8 9" key="2">
    <citation type="journal article" date="2017" name="Genome Biol.">
        <title>New reference genome sequences of hot pepper reveal the massive evolution of plant disease-resistance genes by retroduplication.</title>
        <authorList>
            <person name="Kim S."/>
            <person name="Park J."/>
            <person name="Yeom S.I."/>
            <person name="Kim Y.M."/>
            <person name="Seo E."/>
            <person name="Kim K.T."/>
            <person name="Kim M.S."/>
            <person name="Lee J.M."/>
            <person name="Cheong K."/>
            <person name="Shin H.S."/>
            <person name="Kim S.B."/>
            <person name="Han K."/>
            <person name="Lee J."/>
            <person name="Park M."/>
            <person name="Lee H.A."/>
            <person name="Lee H.Y."/>
            <person name="Lee Y."/>
            <person name="Oh S."/>
            <person name="Lee J.H."/>
            <person name="Choi E."/>
            <person name="Choi E."/>
            <person name="Lee S.E."/>
            <person name="Jeon J."/>
            <person name="Kim H."/>
            <person name="Choi G."/>
            <person name="Song H."/>
            <person name="Lee J."/>
            <person name="Lee S.C."/>
            <person name="Kwon J.K."/>
            <person name="Lee H.Y."/>
            <person name="Koo N."/>
            <person name="Hong Y."/>
            <person name="Kim R.W."/>
            <person name="Kang W.H."/>
            <person name="Huh J.H."/>
            <person name="Kang B.C."/>
            <person name="Yang T.J."/>
            <person name="Lee Y.H."/>
            <person name="Bennetzen J.L."/>
            <person name="Choi D."/>
        </authorList>
    </citation>
    <scope>NUCLEOTIDE SEQUENCE [LARGE SCALE GENOMIC DNA]</scope>
    <source>
        <strain evidence="9">cv. CM334</strain>
    </source>
</reference>
<accession>A0A2G3AHX8</accession>
<dbReference type="InterPro" id="IPR016177">
    <property type="entry name" value="DNA-bd_dom_sf"/>
</dbReference>
<proteinExistence type="predicted"/>
<dbReference type="CDD" id="cd00018">
    <property type="entry name" value="AP2"/>
    <property type="match status" value="1"/>
</dbReference>
<comment type="caution">
    <text evidence="8">The sequence shown here is derived from an EMBL/GenBank/DDBJ whole genome shotgun (WGS) entry which is preliminary data.</text>
</comment>
<dbReference type="Gene3D" id="3.30.730.10">
    <property type="entry name" value="AP2/ERF domain"/>
    <property type="match status" value="1"/>
</dbReference>
<name>A0A2G3AHX8_CAPAN</name>
<dbReference type="Pfam" id="PF00847">
    <property type="entry name" value="AP2"/>
    <property type="match status" value="1"/>
</dbReference>
<keyword evidence="2" id="KW-0805">Transcription regulation</keyword>
<feature type="domain" description="AP2/ERF" evidence="7">
    <location>
        <begin position="62"/>
        <end position="119"/>
    </location>
</feature>
<dbReference type="InterPro" id="IPR036955">
    <property type="entry name" value="AP2/ERF_dom_sf"/>
</dbReference>
<dbReference type="GO" id="GO:0000976">
    <property type="term" value="F:transcription cis-regulatory region binding"/>
    <property type="evidence" value="ECO:0000318"/>
    <property type="project" value="GO_Central"/>
</dbReference>
<evidence type="ECO:0000256" key="2">
    <source>
        <dbReference type="ARBA" id="ARBA00023015"/>
    </source>
</evidence>
<feature type="coiled-coil region" evidence="6">
    <location>
        <begin position="39"/>
        <end position="73"/>
    </location>
</feature>
<keyword evidence="6" id="KW-0175">Coiled coil</keyword>
<reference evidence="8 9" key="1">
    <citation type="journal article" date="2014" name="Nat. Genet.">
        <title>Genome sequence of the hot pepper provides insights into the evolution of pungency in Capsicum species.</title>
        <authorList>
            <person name="Kim S."/>
            <person name="Park M."/>
            <person name="Yeom S.I."/>
            <person name="Kim Y.M."/>
            <person name="Lee J.M."/>
            <person name="Lee H.A."/>
            <person name="Seo E."/>
            <person name="Choi J."/>
            <person name="Cheong K."/>
            <person name="Kim K.T."/>
            <person name="Jung K."/>
            <person name="Lee G.W."/>
            <person name="Oh S.K."/>
            <person name="Bae C."/>
            <person name="Kim S.B."/>
            <person name="Lee H.Y."/>
            <person name="Kim S.Y."/>
            <person name="Kim M.S."/>
            <person name="Kang B.C."/>
            <person name="Jo Y.D."/>
            <person name="Yang H.B."/>
            <person name="Jeong H.J."/>
            <person name="Kang W.H."/>
            <person name="Kwon J.K."/>
            <person name="Shin C."/>
            <person name="Lim J.Y."/>
            <person name="Park J.H."/>
            <person name="Huh J.H."/>
            <person name="Kim J.S."/>
            <person name="Kim B.D."/>
            <person name="Cohen O."/>
            <person name="Paran I."/>
            <person name="Suh M.C."/>
            <person name="Lee S.B."/>
            <person name="Kim Y.K."/>
            <person name="Shin Y."/>
            <person name="Noh S.J."/>
            <person name="Park J."/>
            <person name="Seo Y.S."/>
            <person name="Kwon S.Y."/>
            <person name="Kim H.A."/>
            <person name="Park J.M."/>
            <person name="Kim H.J."/>
            <person name="Choi S.B."/>
            <person name="Bosland P.W."/>
            <person name="Reeves G."/>
            <person name="Jo S.H."/>
            <person name="Lee B.W."/>
            <person name="Cho H.T."/>
            <person name="Choi H.S."/>
            <person name="Lee M.S."/>
            <person name="Yu Y."/>
            <person name="Do Choi Y."/>
            <person name="Park B.S."/>
            <person name="van Deynze A."/>
            <person name="Ashrafi H."/>
            <person name="Hill T."/>
            <person name="Kim W.T."/>
            <person name="Pai H.S."/>
            <person name="Ahn H.K."/>
            <person name="Yeam I."/>
            <person name="Giovannoni J.J."/>
            <person name="Rose J.K."/>
            <person name="Sorensen I."/>
            <person name="Lee S.J."/>
            <person name="Kim R.W."/>
            <person name="Choi I.Y."/>
            <person name="Choi B.S."/>
            <person name="Lim J.S."/>
            <person name="Lee Y.H."/>
            <person name="Choi D."/>
        </authorList>
    </citation>
    <scope>NUCLEOTIDE SEQUENCE [LARGE SCALE GENOMIC DNA]</scope>
    <source>
        <strain evidence="9">cv. CM334</strain>
    </source>
</reference>
<organism evidence="8 9">
    <name type="scientific">Capsicum annuum</name>
    <name type="common">Capsicum pepper</name>
    <dbReference type="NCBI Taxonomy" id="4072"/>
    <lineage>
        <taxon>Eukaryota</taxon>
        <taxon>Viridiplantae</taxon>
        <taxon>Streptophyta</taxon>
        <taxon>Embryophyta</taxon>
        <taxon>Tracheophyta</taxon>
        <taxon>Spermatophyta</taxon>
        <taxon>Magnoliopsida</taxon>
        <taxon>eudicotyledons</taxon>
        <taxon>Gunneridae</taxon>
        <taxon>Pentapetalae</taxon>
        <taxon>asterids</taxon>
        <taxon>lamiids</taxon>
        <taxon>Solanales</taxon>
        <taxon>Solanaceae</taxon>
        <taxon>Solanoideae</taxon>
        <taxon>Capsiceae</taxon>
        <taxon>Capsicum</taxon>
    </lineage>
</organism>
<keyword evidence="5" id="KW-0539">Nucleus</keyword>
<dbReference type="Proteomes" id="UP000222542">
    <property type="component" value="Unassembled WGS sequence"/>
</dbReference>
<dbReference type="PANTHER" id="PTHR31194:SF129">
    <property type="entry name" value="ETHYLENE-RESPONSIVE TRANSCRIPTION FACTOR CRF3-LIKE"/>
    <property type="match status" value="1"/>
</dbReference>
<protein>
    <recommendedName>
        <fullName evidence="7">AP2/ERF domain-containing protein</fullName>
    </recommendedName>
</protein>
<keyword evidence="3" id="KW-0238">DNA-binding</keyword>
<dbReference type="Gramene" id="PHT93839">
    <property type="protein sequence ID" value="PHT93839"/>
    <property type="gene ID" value="T459_01721"/>
</dbReference>
<keyword evidence="9" id="KW-1185">Reference proteome</keyword>
<dbReference type="InterPro" id="IPR050913">
    <property type="entry name" value="AP2/ERF_ERF"/>
</dbReference>
<dbReference type="AlphaFoldDB" id="A0A2G3AHX8"/>
<evidence type="ECO:0000259" key="7">
    <source>
        <dbReference type="PROSITE" id="PS51032"/>
    </source>
</evidence>
<sequence length="146" mass="17018">MNEKLEKKAYYEKKLNELIGILEATEKKDDFMRCSLNNLKNAVVKDQEMKRNIKLLQEKLKKYEGVRQRKQGKWTAEVRVLGTKDRIWIGTFNTIEEASLAYDKTVNEMKGAYTMTNILKPPPRYPSPTEINYMNPPSSSIDNARI</sequence>